<gene>
    <name evidence="1" type="ORF">ZT3D7_G5102</name>
</gene>
<proteinExistence type="predicted"/>
<name>A0A1X7RRX7_ZYMT9</name>
<accession>A0A1X7RRX7</accession>
<evidence type="ECO:0000313" key="1">
    <source>
        <dbReference type="EMBL" id="SMQ49951.1"/>
    </source>
</evidence>
<sequence>MFLDEISYNDPGLWMRTMKACKNELTHVALRASSLLDVESTIGHAQNIIPQFQSVMLYLRSRTLEFVILSPGRARRLLSD</sequence>
<protein>
    <submittedName>
        <fullName evidence="1">Uncharacterized protein</fullName>
    </submittedName>
</protein>
<dbReference type="AlphaFoldDB" id="A0A1X7RRX7"/>
<evidence type="ECO:0000313" key="2">
    <source>
        <dbReference type="Proteomes" id="UP000215127"/>
    </source>
</evidence>
<reference evidence="1 2" key="1">
    <citation type="submission" date="2016-06" db="EMBL/GenBank/DDBJ databases">
        <authorList>
            <person name="Kjaerup R.B."/>
            <person name="Dalgaard T.S."/>
            <person name="Juul-Madsen H.R."/>
        </authorList>
    </citation>
    <scope>NUCLEOTIDE SEQUENCE [LARGE SCALE GENOMIC DNA]</scope>
</reference>
<dbReference type="Proteomes" id="UP000215127">
    <property type="component" value="Chromosome 4"/>
</dbReference>
<keyword evidence="2" id="KW-1185">Reference proteome</keyword>
<dbReference type="EMBL" id="LT853695">
    <property type="protein sequence ID" value="SMQ49951.1"/>
    <property type="molecule type" value="Genomic_DNA"/>
</dbReference>
<organism evidence="1 2">
    <name type="scientific">Zymoseptoria tritici (strain ST99CH_3D7)</name>
    <dbReference type="NCBI Taxonomy" id="1276538"/>
    <lineage>
        <taxon>Eukaryota</taxon>
        <taxon>Fungi</taxon>
        <taxon>Dikarya</taxon>
        <taxon>Ascomycota</taxon>
        <taxon>Pezizomycotina</taxon>
        <taxon>Dothideomycetes</taxon>
        <taxon>Dothideomycetidae</taxon>
        <taxon>Mycosphaerellales</taxon>
        <taxon>Mycosphaerellaceae</taxon>
        <taxon>Zymoseptoria</taxon>
    </lineage>
</organism>